<dbReference type="InterPro" id="IPR036388">
    <property type="entry name" value="WH-like_DNA-bd_sf"/>
</dbReference>
<accession>A0A2P8GUM9</accession>
<evidence type="ECO:0000256" key="2">
    <source>
        <dbReference type="ARBA" id="ARBA00023125"/>
    </source>
</evidence>
<dbReference type="SMART" id="SM00421">
    <property type="entry name" value="HTH_LUXR"/>
    <property type="match status" value="1"/>
</dbReference>
<dbReference type="InterPro" id="IPR027417">
    <property type="entry name" value="P-loop_NTPase"/>
</dbReference>
<dbReference type="SUPFAM" id="SSF48452">
    <property type="entry name" value="TPR-like"/>
    <property type="match status" value="1"/>
</dbReference>
<sequence length="890" mass="95876">MVIDEILTGRKSTTSPSRPVVGADRSTATIAASLARGRSVIVAGTLGSGKSYLVDAVAHALAMDGRSTTIVRAAGPLTSTPFGALRSNDVVAALLDRPAGEAPSSTIVLIDDGHLLDTDSTRWISREIHARRLTTLVVGAPSSSPESRRADPQTLSEIDELWLSGRAERIDLRPLTFREAEDLIRQEVGPGIIDRIRRVDLFKASGGSRLFLLEMARDLAGRSDREVDRAPITTRIRDVLRYQLGDLSRSERLCVALVSRLGGITRPRIARVLDARAAERLLAKGHLATDARTPDMLRASSIFATFLETSGELDEVERLVDALAQILPPDAVLSSVESADLATRWSFDGQLASAVDHHGADLVRRTILVASTEAFEHGRFRDALDLARKADSIGPTADAQVAVSRALSGLRRDEEALDALAGAVPLLRDDAEALRLFQWWTSLLIGLGNYEDLDPLYAEAGGWPASGPMVRGEIRAARLQTAYAFMQWEDVETEGLDIANDAQCALTTRVRAAVEAATALIYRGDVPGALRTLRLARRINTDPVSGAAIDEIAHISILTGDALVRFTSGAGFCDLLTEAEAVLTRESDRPTPAALGFLGYVGAVADIFRGDLRAADHEYRAAVARFTTAESSGWRSGIHSEHALVLALLDDPSAATEALRQAEDLAAGRSPLTRHLFTRAQLVTSAQSGSGDTAALARELLTLSSESPGLRAVDLYLVLLFGEGSPDDRDALRHLTASLDLPLGRLLERHLTAREGGDPKELERVAADSATAGTYLLALHAQRDAVEAYEREGNALRLAQSRRQLDDYGTLSRRANSVSADPTVARLSDRERQVAAFVAQGLSNREIADRLFLSVRTVESHIYQARLKLGATSRRGIGDVLDLAAWSQPG</sequence>
<reference evidence="6 8" key="1">
    <citation type="submission" date="2018-03" db="EMBL/GenBank/DDBJ databases">
        <title>Genomic Encyclopedia of Archaeal and Bacterial Type Strains, Phase II (KMG-II): from individual species to whole genera.</title>
        <authorList>
            <person name="Goeker M."/>
        </authorList>
    </citation>
    <scope>NUCLEOTIDE SEQUENCE [LARGE SCALE GENOMIC DNA]</scope>
    <source>
        <strain evidence="6 8">DSM 21548</strain>
    </source>
</reference>
<keyword evidence="1" id="KW-0805">Transcription regulation</keyword>
<dbReference type="Pfam" id="PF00196">
    <property type="entry name" value="GerE"/>
    <property type="match status" value="1"/>
</dbReference>
<reference evidence="7 9" key="2">
    <citation type="submission" date="2018-12" db="EMBL/GenBank/DDBJ databases">
        <authorList>
            <person name="hu s."/>
            <person name="Xu Y."/>
            <person name="Xu B."/>
            <person name="Li F."/>
        </authorList>
    </citation>
    <scope>NUCLEOTIDE SEQUENCE [LARGE SCALE GENOMIC DNA]</scope>
    <source>
        <strain evidence="7 9">KSW2-17</strain>
    </source>
</reference>
<gene>
    <name evidence="6" type="ORF">CLV49_1268</name>
    <name evidence="7" type="ORF">ELQ93_12860</name>
</gene>
<dbReference type="Gene3D" id="1.25.40.10">
    <property type="entry name" value="Tetratricopeptide repeat domain"/>
    <property type="match status" value="1"/>
</dbReference>
<dbReference type="GO" id="GO:0003677">
    <property type="term" value="F:DNA binding"/>
    <property type="evidence" value="ECO:0007669"/>
    <property type="project" value="UniProtKB-KW"/>
</dbReference>
<dbReference type="EMBL" id="PYAU01000001">
    <property type="protein sequence ID" value="PSL37661.1"/>
    <property type="molecule type" value="Genomic_DNA"/>
</dbReference>
<dbReference type="RefSeq" id="WP_106562777.1">
    <property type="nucleotide sequence ID" value="NZ_PYAU01000001.1"/>
</dbReference>
<dbReference type="EMBL" id="RZGY01000001">
    <property type="protein sequence ID" value="RUQ87744.1"/>
    <property type="molecule type" value="Genomic_DNA"/>
</dbReference>
<evidence type="ECO:0000256" key="1">
    <source>
        <dbReference type="ARBA" id="ARBA00023015"/>
    </source>
</evidence>
<proteinExistence type="predicted"/>
<comment type="caution">
    <text evidence="6">The sequence shown here is derived from an EMBL/GenBank/DDBJ whole genome shotgun (WGS) entry which is preliminary data.</text>
</comment>
<dbReference type="AlphaFoldDB" id="A0A2P8GUM9"/>
<dbReference type="OrthoDB" id="3197423at2"/>
<dbReference type="PANTHER" id="PTHR44688">
    <property type="entry name" value="DNA-BINDING TRANSCRIPTIONAL ACTIVATOR DEVR_DOSR"/>
    <property type="match status" value="1"/>
</dbReference>
<evidence type="ECO:0000256" key="4">
    <source>
        <dbReference type="SAM" id="MobiDB-lite"/>
    </source>
</evidence>
<dbReference type="Proteomes" id="UP000268291">
    <property type="component" value="Unassembled WGS sequence"/>
</dbReference>
<dbReference type="PRINTS" id="PR00038">
    <property type="entry name" value="HTHLUXR"/>
</dbReference>
<evidence type="ECO:0000313" key="6">
    <source>
        <dbReference type="EMBL" id="PSL37661.1"/>
    </source>
</evidence>
<keyword evidence="2" id="KW-0238">DNA-binding</keyword>
<dbReference type="PANTHER" id="PTHR44688:SF16">
    <property type="entry name" value="DNA-BINDING TRANSCRIPTIONAL ACTIVATOR DEVR_DOSR"/>
    <property type="match status" value="1"/>
</dbReference>
<keyword evidence="9" id="KW-1185">Reference proteome</keyword>
<evidence type="ECO:0000313" key="7">
    <source>
        <dbReference type="EMBL" id="RUQ87744.1"/>
    </source>
</evidence>
<dbReference type="InterPro" id="IPR011990">
    <property type="entry name" value="TPR-like_helical_dom_sf"/>
</dbReference>
<name>A0A2P8GUM9_9MICO</name>
<feature type="region of interest" description="Disordered" evidence="4">
    <location>
        <begin position="1"/>
        <end position="21"/>
    </location>
</feature>
<dbReference type="SUPFAM" id="SSF46894">
    <property type="entry name" value="C-terminal effector domain of the bipartite response regulators"/>
    <property type="match status" value="1"/>
</dbReference>
<organism evidence="6 8">
    <name type="scientific">Labedella gwakjiensis</name>
    <dbReference type="NCBI Taxonomy" id="390269"/>
    <lineage>
        <taxon>Bacteria</taxon>
        <taxon>Bacillati</taxon>
        <taxon>Actinomycetota</taxon>
        <taxon>Actinomycetes</taxon>
        <taxon>Micrococcales</taxon>
        <taxon>Microbacteriaceae</taxon>
        <taxon>Labedella</taxon>
    </lineage>
</organism>
<protein>
    <submittedName>
        <fullName evidence="6">Regulatory LuxR family protein</fullName>
    </submittedName>
</protein>
<evidence type="ECO:0000313" key="8">
    <source>
        <dbReference type="Proteomes" id="UP000241203"/>
    </source>
</evidence>
<dbReference type="PROSITE" id="PS50043">
    <property type="entry name" value="HTH_LUXR_2"/>
    <property type="match status" value="1"/>
</dbReference>
<evidence type="ECO:0000259" key="5">
    <source>
        <dbReference type="PROSITE" id="PS50043"/>
    </source>
</evidence>
<dbReference type="InterPro" id="IPR000792">
    <property type="entry name" value="Tscrpt_reg_LuxR_C"/>
</dbReference>
<dbReference type="Proteomes" id="UP000241203">
    <property type="component" value="Unassembled WGS sequence"/>
</dbReference>
<evidence type="ECO:0000256" key="3">
    <source>
        <dbReference type="ARBA" id="ARBA00023163"/>
    </source>
</evidence>
<dbReference type="SUPFAM" id="SSF52540">
    <property type="entry name" value="P-loop containing nucleoside triphosphate hydrolases"/>
    <property type="match status" value="1"/>
</dbReference>
<dbReference type="GO" id="GO:0006355">
    <property type="term" value="P:regulation of DNA-templated transcription"/>
    <property type="evidence" value="ECO:0007669"/>
    <property type="project" value="InterPro"/>
</dbReference>
<dbReference type="Gene3D" id="3.40.50.300">
    <property type="entry name" value="P-loop containing nucleotide triphosphate hydrolases"/>
    <property type="match status" value="1"/>
</dbReference>
<dbReference type="CDD" id="cd06170">
    <property type="entry name" value="LuxR_C_like"/>
    <property type="match status" value="1"/>
</dbReference>
<dbReference type="InterPro" id="IPR016032">
    <property type="entry name" value="Sig_transdc_resp-reg_C-effctor"/>
</dbReference>
<dbReference type="Gene3D" id="1.10.10.10">
    <property type="entry name" value="Winged helix-like DNA-binding domain superfamily/Winged helix DNA-binding domain"/>
    <property type="match status" value="1"/>
</dbReference>
<feature type="domain" description="HTH luxR-type" evidence="5">
    <location>
        <begin position="820"/>
        <end position="885"/>
    </location>
</feature>
<keyword evidence="3" id="KW-0804">Transcription</keyword>
<evidence type="ECO:0000313" key="9">
    <source>
        <dbReference type="Proteomes" id="UP000268291"/>
    </source>
</evidence>